<reference evidence="1 2" key="1">
    <citation type="journal article" date="2019" name="Sci. Rep.">
        <title>Comparative genomics of chytrid fungi reveal insights into the obligate biotrophic and pathogenic lifestyle of Synchytrium endobioticum.</title>
        <authorList>
            <person name="van de Vossenberg B.T.L.H."/>
            <person name="Warris S."/>
            <person name="Nguyen H.D.T."/>
            <person name="van Gent-Pelzer M.P.E."/>
            <person name="Joly D.L."/>
            <person name="van de Geest H.C."/>
            <person name="Bonants P.J.M."/>
            <person name="Smith D.S."/>
            <person name="Levesque C.A."/>
            <person name="van der Lee T.A.J."/>
        </authorList>
    </citation>
    <scope>NUCLEOTIDE SEQUENCE [LARGE SCALE GENOMIC DNA]</scope>
    <source>
        <strain evidence="1 2">JEL517</strain>
    </source>
</reference>
<dbReference type="GO" id="GO:0043161">
    <property type="term" value="P:proteasome-mediated ubiquitin-dependent protein catabolic process"/>
    <property type="evidence" value="ECO:0007669"/>
    <property type="project" value="TreeGrafter"/>
</dbReference>
<keyword evidence="2" id="KW-1185">Reference proteome</keyword>
<dbReference type="GO" id="GO:0005634">
    <property type="term" value="C:nucleus"/>
    <property type="evidence" value="ECO:0007669"/>
    <property type="project" value="TreeGrafter"/>
</dbReference>
<dbReference type="EMBL" id="QEAO01000001">
    <property type="protein sequence ID" value="TPX38365.1"/>
    <property type="molecule type" value="Genomic_DNA"/>
</dbReference>
<evidence type="ECO:0008006" key="3">
    <source>
        <dbReference type="Google" id="ProtNLM"/>
    </source>
</evidence>
<proteinExistence type="predicted"/>
<comment type="caution">
    <text evidence="1">The sequence shown here is derived from an EMBL/GenBank/DDBJ whole genome shotgun (WGS) entry which is preliminary data.</text>
</comment>
<dbReference type="RefSeq" id="XP_031028079.1">
    <property type="nucleotide sequence ID" value="XM_031166084.1"/>
</dbReference>
<organism evidence="1 2">
    <name type="scientific">Synchytrium microbalum</name>
    <dbReference type="NCBI Taxonomy" id="1806994"/>
    <lineage>
        <taxon>Eukaryota</taxon>
        <taxon>Fungi</taxon>
        <taxon>Fungi incertae sedis</taxon>
        <taxon>Chytridiomycota</taxon>
        <taxon>Chytridiomycota incertae sedis</taxon>
        <taxon>Chytridiomycetes</taxon>
        <taxon>Synchytriales</taxon>
        <taxon>Synchytriaceae</taxon>
        <taxon>Synchytrium</taxon>
    </lineage>
</organism>
<evidence type="ECO:0000313" key="2">
    <source>
        <dbReference type="Proteomes" id="UP000319731"/>
    </source>
</evidence>
<evidence type="ECO:0000313" key="1">
    <source>
        <dbReference type="EMBL" id="TPX38365.1"/>
    </source>
</evidence>
<dbReference type="GO" id="GO:0031624">
    <property type="term" value="F:ubiquitin conjugating enzyme binding"/>
    <property type="evidence" value="ECO:0007669"/>
    <property type="project" value="TreeGrafter"/>
</dbReference>
<dbReference type="GO" id="GO:0051865">
    <property type="term" value="P:protein autoubiquitination"/>
    <property type="evidence" value="ECO:0007669"/>
    <property type="project" value="TreeGrafter"/>
</dbReference>
<dbReference type="InterPro" id="IPR019193">
    <property type="entry name" value="UBQ-conj_enz_E2-bd_prot"/>
</dbReference>
<name>A0A507CKD0_9FUNG</name>
<dbReference type="PANTHER" id="PTHR31531">
    <property type="entry name" value="E3 UBIQUITIN-PROTEIN LIGASE E3D FAMILY MEMBER"/>
    <property type="match status" value="1"/>
</dbReference>
<protein>
    <recommendedName>
        <fullName evidence="3">Ubiquitin-conjugating enzyme E2C-binding protein</fullName>
    </recommendedName>
</protein>
<dbReference type="GO" id="GO:0000209">
    <property type="term" value="P:protein polyubiquitination"/>
    <property type="evidence" value="ECO:0007669"/>
    <property type="project" value="TreeGrafter"/>
</dbReference>
<accession>A0A507CKD0</accession>
<dbReference type="Proteomes" id="UP000319731">
    <property type="component" value="Unassembled WGS sequence"/>
</dbReference>
<sequence>MTVAAETEPSSSVIKSTVYLSSKSLPTTTNLVNVHLEVLPRLRTATFFVSTPNPDVISIQDTILTIDGCKIFLPVSISKRSRTSTSVEGVDITASVADTDELACTVDSPYTASSLKKLSRITCHGCNSDLIVRNSKEDDTTTFRRVLDLPSSHWHEVVDCWMCHMEDYSKLITPNGWLHPKPRDLLVGGAFVVLHSLDMEIANLLHGEVSQRERWTSVLCKECLAPLGEVSNKVENEPDSPVSYKIYKYSVDFWTNSDSADPYRSFPVYLAHDLLESASSTASYRYVVWSFGLGKDEKAKPFMLLWMLNADVRVASLETQASQAIDDSVDSNDKSTSLKSRRALKVLYMDCRGSLDPDRAKISSTWLASKTAERLTFPSAQCLELLSTLDQSATVHIPASKRTLNHMNVGYLFP</sequence>
<dbReference type="GO" id="GO:0005829">
    <property type="term" value="C:cytosol"/>
    <property type="evidence" value="ECO:0007669"/>
    <property type="project" value="TreeGrafter"/>
</dbReference>
<dbReference type="GO" id="GO:0000151">
    <property type="term" value="C:ubiquitin ligase complex"/>
    <property type="evidence" value="ECO:0007669"/>
    <property type="project" value="TreeGrafter"/>
</dbReference>
<dbReference type="STRING" id="1806994.A0A507CKD0"/>
<dbReference type="GO" id="GO:0030332">
    <property type="term" value="F:cyclin binding"/>
    <property type="evidence" value="ECO:0007669"/>
    <property type="project" value="TreeGrafter"/>
</dbReference>
<dbReference type="OrthoDB" id="66510at2759"/>
<dbReference type="Pfam" id="PF09814">
    <property type="entry name" value="HECT_2"/>
    <property type="match status" value="1"/>
</dbReference>
<gene>
    <name evidence="1" type="ORF">SmJEL517_g00154</name>
</gene>
<dbReference type="GO" id="GO:0006513">
    <property type="term" value="P:protein monoubiquitination"/>
    <property type="evidence" value="ECO:0007669"/>
    <property type="project" value="TreeGrafter"/>
</dbReference>
<dbReference type="PANTHER" id="PTHR31531:SF2">
    <property type="entry name" value="E3 UBIQUITIN-PROTEIN LIGASE E3D"/>
    <property type="match status" value="1"/>
</dbReference>
<dbReference type="AlphaFoldDB" id="A0A507CKD0"/>
<dbReference type="GeneID" id="42001381"/>
<dbReference type="GO" id="GO:0061630">
    <property type="term" value="F:ubiquitin protein ligase activity"/>
    <property type="evidence" value="ECO:0007669"/>
    <property type="project" value="TreeGrafter"/>
</dbReference>